<dbReference type="GO" id="GO:0003955">
    <property type="term" value="F:NAD(P)H dehydrogenase (quinone) activity"/>
    <property type="evidence" value="ECO:0007669"/>
    <property type="project" value="TreeGrafter"/>
</dbReference>
<protein>
    <submittedName>
        <fullName evidence="2">NADPH-dependent FMN reductase</fullName>
    </submittedName>
</protein>
<dbReference type="GO" id="GO:0009055">
    <property type="term" value="F:electron transfer activity"/>
    <property type="evidence" value="ECO:0007669"/>
    <property type="project" value="InterPro"/>
</dbReference>
<feature type="domain" description="Flavodoxin-like" evidence="1">
    <location>
        <begin position="4"/>
        <end position="162"/>
    </location>
</feature>
<dbReference type="InterPro" id="IPR008254">
    <property type="entry name" value="Flavodoxin/NO_synth"/>
</dbReference>
<accession>A0AAV3X5T9</accession>
<dbReference type="InterPro" id="IPR001226">
    <property type="entry name" value="Flavodoxin_CS"/>
</dbReference>
<evidence type="ECO:0000313" key="2">
    <source>
        <dbReference type="EMBL" id="GET37643.1"/>
    </source>
</evidence>
<dbReference type="PROSITE" id="PS00201">
    <property type="entry name" value="FLAVODOXIN"/>
    <property type="match status" value="1"/>
</dbReference>
<dbReference type="InterPro" id="IPR029039">
    <property type="entry name" value="Flavoprotein-like_sf"/>
</dbReference>
<dbReference type="PANTHER" id="PTHR30546">
    <property type="entry name" value="FLAVODOXIN-RELATED PROTEIN WRBA-RELATED"/>
    <property type="match status" value="1"/>
</dbReference>
<dbReference type="Proteomes" id="UP001050975">
    <property type="component" value="Unassembled WGS sequence"/>
</dbReference>
<dbReference type="GO" id="GO:0010181">
    <property type="term" value="F:FMN binding"/>
    <property type="evidence" value="ECO:0007669"/>
    <property type="project" value="InterPro"/>
</dbReference>
<gene>
    <name evidence="2" type="ORF">MiSe_23970</name>
</gene>
<organism evidence="2 3">
    <name type="scientific">Microseira wollei NIES-4236</name>
    <dbReference type="NCBI Taxonomy" id="2530354"/>
    <lineage>
        <taxon>Bacteria</taxon>
        <taxon>Bacillati</taxon>
        <taxon>Cyanobacteriota</taxon>
        <taxon>Cyanophyceae</taxon>
        <taxon>Oscillatoriophycideae</taxon>
        <taxon>Aerosakkonematales</taxon>
        <taxon>Aerosakkonemataceae</taxon>
        <taxon>Microseira</taxon>
    </lineage>
</organism>
<dbReference type="Pfam" id="PF03358">
    <property type="entry name" value="FMN_red"/>
    <property type="match status" value="1"/>
</dbReference>
<dbReference type="SUPFAM" id="SSF52218">
    <property type="entry name" value="Flavoproteins"/>
    <property type="match status" value="1"/>
</dbReference>
<dbReference type="PROSITE" id="PS50902">
    <property type="entry name" value="FLAVODOXIN_LIKE"/>
    <property type="match status" value="1"/>
</dbReference>
<sequence>MTTVAIVYHTGTGDTGALAEAIAKGAASVENVTVHLLQITPQQIGEDGRWADSEILAKIDASDAIIFGFPTWMGSVSSVFKAFMEGTFSLWFAQGWKDKIAGGFTNSASQSGDKLSTLFQLSIFANQLSMIWVGLGDPPGNNQSTHSVNDINRLGTWLGMMSQSDGDRDATQAPPMSDRITGERYGRRVALVAKRWIEGPSAYQTEYIREGAIPADARGWVGQS</sequence>
<keyword evidence="3" id="KW-1185">Reference proteome</keyword>
<dbReference type="InterPro" id="IPR005025">
    <property type="entry name" value="FMN_Rdtase-like_dom"/>
</dbReference>
<dbReference type="Gene3D" id="3.40.50.360">
    <property type="match status" value="1"/>
</dbReference>
<dbReference type="RefSeq" id="WP_226579458.1">
    <property type="nucleotide sequence ID" value="NZ_BLAY01000031.1"/>
</dbReference>
<comment type="caution">
    <text evidence="2">The sequence shown here is derived from an EMBL/GenBank/DDBJ whole genome shotgun (WGS) entry which is preliminary data.</text>
</comment>
<dbReference type="PANTHER" id="PTHR30546:SF23">
    <property type="entry name" value="FLAVOPROTEIN-LIKE PROTEIN YCP4-RELATED"/>
    <property type="match status" value="1"/>
</dbReference>
<reference evidence="2" key="1">
    <citation type="submission" date="2019-10" db="EMBL/GenBank/DDBJ databases">
        <title>Draft genome sequece of Microseira wollei NIES-4236.</title>
        <authorList>
            <person name="Yamaguchi H."/>
            <person name="Suzuki S."/>
            <person name="Kawachi M."/>
        </authorList>
    </citation>
    <scope>NUCLEOTIDE SEQUENCE</scope>
    <source>
        <strain evidence="2">NIES-4236</strain>
    </source>
</reference>
<proteinExistence type="predicted"/>
<dbReference type="EMBL" id="BLAY01000031">
    <property type="protein sequence ID" value="GET37643.1"/>
    <property type="molecule type" value="Genomic_DNA"/>
</dbReference>
<name>A0AAV3X5T9_9CYAN</name>
<evidence type="ECO:0000259" key="1">
    <source>
        <dbReference type="PROSITE" id="PS50902"/>
    </source>
</evidence>
<evidence type="ECO:0000313" key="3">
    <source>
        <dbReference type="Proteomes" id="UP001050975"/>
    </source>
</evidence>
<dbReference type="AlphaFoldDB" id="A0AAV3X5T9"/>
<dbReference type="GO" id="GO:0016020">
    <property type="term" value="C:membrane"/>
    <property type="evidence" value="ECO:0007669"/>
    <property type="project" value="TreeGrafter"/>
</dbReference>